<reference evidence="10" key="1">
    <citation type="journal article" date="2005" name="PLoS Biol.">
        <title>New insights into metabolic properties of marine bacteria encoding proteorhodopsins.</title>
        <authorList>
            <person name="Sabehi G."/>
            <person name="Loy A."/>
            <person name="Jung K.H."/>
            <person name="Partha R."/>
            <person name="Spudich J.L."/>
            <person name="Isaacson T."/>
            <person name="Hirschberg J."/>
            <person name="Wagner M."/>
            <person name="Beja O."/>
        </authorList>
    </citation>
    <scope>NUCLEOTIDE SEQUENCE</scope>
</reference>
<evidence type="ECO:0000256" key="5">
    <source>
        <dbReference type="ARBA" id="ARBA00022692"/>
    </source>
</evidence>
<accession>Q4PNI2</accession>
<dbReference type="GO" id="GO:0005886">
    <property type="term" value="C:plasma membrane"/>
    <property type="evidence" value="ECO:0007669"/>
    <property type="project" value="UniProtKB-SubCell"/>
</dbReference>
<keyword evidence="5 8" id="KW-0812">Transmembrane</keyword>
<keyword evidence="4" id="KW-1003">Cell membrane</keyword>
<evidence type="ECO:0000256" key="1">
    <source>
        <dbReference type="ARBA" id="ARBA00004651"/>
    </source>
</evidence>
<keyword evidence="7 8" id="KW-0472">Membrane</keyword>
<evidence type="ECO:0000313" key="10">
    <source>
        <dbReference type="EMBL" id="AAY68312.1"/>
    </source>
</evidence>
<evidence type="ECO:0000256" key="7">
    <source>
        <dbReference type="ARBA" id="ARBA00023136"/>
    </source>
</evidence>
<evidence type="ECO:0000259" key="9">
    <source>
        <dbReference type="Pfam" id="PF00892"/>
    </source>
</evidence>
<dbReference type="AlphaFoldDB" id="Q4PNI2"/>
<feature type="transmembrane region" description="Helical" evidence="8">
    <location>
        <begin position="264"/>
        <end position="286"/>
    </location>
</feature>
<comment type="similarity">
    <text evidence="2">Belongs to the EamA transporter family.</text>
</comment>
<comment type="subcellular location">
    <subcellularLocation>
        <location evidence="1">Cell membrane</location>
        <topology evidence="1">Multi-pass membrane protein</topology>
    </subcellularLocation>
</comment>
<protein>
    <recommendedName>
        <fullName evidence="9">EamA domain-containing protein</fullName>
    </recommendedName>
</protein>
<feature type="domain" description="EamA" evidence="9">
    <location>
        <begin position="6"/>
        <end position="140"/>
    </location>
</feature>
<dbReference type="EMBL" id="DQ065755">
    <property type="protein sequence ID" value="AAY68312.1"/>
    <property type="molecule type" value="Genomic_DNA"/>
</dbReference>
<dbReference type="InterPro" id="IPR037185">
    <property type="entry name" value="EmrE-like"/>
</dbReference>
<dbReference type="Pfam" id="PF00892">
    <property type="entry name" value="EamA"/>
    <property type="match status" value="1"/>
</dbReference>
<feature type="transmembrane region" description="Helical" evidence="8">
    <location>
        <begin position="5"/>
        <end position="25"/>
    </location>
</feature>
<keyword evidence="3" id="KW-0813">Transport</keyword>
<dbReference type="PANTHER" id="PTHR22911">
    <property type="entry name" value="ACYL-MALONYL CONDENSING ENZYME-RELATED"/>
    <property type="match status" value="1"/>
</dbReference>
<dbReference type="InterPro" id="IPR000620">
    <property type="entry name" value="EamA_dom"/>
</dbReference>
<proteinExistence type="inferred from homology"/>
<feature type="transmembrane region" description="Helical" evidence="8">
    <location>
        <begin position="31"/>
        <end position="51"/>
    </location>
</feature>
<feature type="transmembrane region" description="Helical" evidence="8">
    <location>
        <begin position="102"/>
        <end position="119"/>
    </location>
</feature>
<evidence type="ECO:0000256" key="6">
    <source>
        <dbReference type="ARBA" id="ARBA00022989"/>
    </source>
</evidence>
<feature type="transmembrane region" description="Helical" evidence="8">
    <location>
        <begin position="208"/>
        <end position="228"/>
    </location>
</feature>
<keyword evidence="6 8" id="KW-1133">Transmembrane helix</keyword>
<dbReference type="SUPFAM" id="SSF103481">
    <property type="entry name" value="Multidrug resistance efflux transporter EmrE"/>
    <property type="match status" value="2"/>
</dbReference>
<evidence type="ECO:0000256" key="2">
    <source>
        <dbReference type="ARBA" id="ARBA00007362"/>
    </source>
</evidence>
<feature type="transmembrane region" description="Helical" evidence="8">
    <location>
        <begin position="235"/>
        <end position="258"/>
    </location>
</feature>
<evidence type="ECO:0000256" key="4">
    <source>
        <dbReference type="ARBA" id="ARBA00022475"/>
    </source>
</evidence>
<dbReference type="NCBIfam" id="TIGR00688">
    <property type="entry name" value="rarD"/>
    <property type="match status" value="1"/>
</dbReference>
<evidence type="ECO:0000256" key="3">
    <source>
        <dbReference type="ARBA" id="ARBA00022448"/>
    </source>
</evidence>
<feature type="transmembrane region" description="Helical" evidence="8">
    <location>
        <begin position="126"/>
        <end position="142"/>
    </location>
</feature>
<name>Q4PNI2_UNCMB</name>
<sequence length="295" mass="33279">MNKALYGYLSATSGALIWGVVPLYYNLLYKYAFIEIVAQRVFWASLIYIFLFVIQKRLLEIKDALSSLKNIILFLVCALLISANWLFFIFAIHNGQLMQSALGYYIYPLLTATLGYFFLGERLEKTTKIAFFFAVIAVFLKGSTISNFPWIAISMAMTFAAYAIIRKQLPVKSDTGLMIETTLLMPIALLYFSWQSRVGTPLFFGGEIIGLILAIFCGLFTIIPLYLFHNGNKALPLAVAGLIFYLNPTSQMIISILLGEDFSLMDIFVFGLIWIGLIVQFSPMFFNSALVSKKH</sequence>
<feature type="transmembrane region" description="Helical" evidence="8">
    <location>
        <begin position="71"/>
        <end position="90"/>
    </location>
</feature>
<evidence type="ECO:0000256" key="8">
    <source>
        <dbReference type="SAM" id="Phobius"/>
    </source>
</evidence>
<dbReference type="PANTHER" id="PTHR22911:SF137">
    <property type="entry name" value="SOLUTE CARRIER FAMILY 35 MEMBER G2-RELATED"/>
    <property type="match status" value="1"/>
</dbReference>
<organism evidence="10">
    <name type="scientific">Uncultured marine bacterium 66A03</name>
    <dbReference type="NCBI Taxonomy" id="331677"/>
    <lineage>
        <taxon>Bacteria</taxon>
        <taxon>environmental samples</taxon>
    </lineage>
</organism>
<dbReference type="InterPro" id="IPR004626">
    <property type="entry name" value="RarD"/>
</dbReference>